<dbReference type="Gene3D" id="1.10.30.10">
    <property type="entry name" value="High mobility group box domain"/>
    <property type="match status" value="1"/>
</dbReference>
<accession>A0A9N8V5G9</accession>
<dbReference type="AlphaFoldDB" id="A0A9N8V5G9"/>
<dbReference type="InterPro" id="IPR036910">
    <property type="entry name" value="HMG_box_dom_sf"/>
</dbReference>
<gene>
    <name evidence="2" type="ORF">AGERDE_LOCUS811</name>
</gene>
<keyword evidence="3" id="KW-1185">Reference proteome</keyword>
<dbReference type="EMBL" id="CAJVPL010000044">
    <property type="protein sequence ID" value="CAG8437865.1"/>
    <property type="molecule type" value="Genomic_DNA"/>
</dbReference>
<organism evidence="2 3">
    <name type="scientific">Ambispora gerdemannii</name>
    <dbReference type="NCBI Taxonomy" id="144530"/>
    <lineage>
        <taxon>Eukaryota</taxon>
        <taxon>Fungi</taxon>
        <taxon>Fungi incertae sedis</taxon>
        <taxon>Mucoromycota</taxon>
        <taxon>Glomeromycotina</taxon>
        <taxon>Glomeromycetes</taxon>
        <taxon>Archaeosporales</taxon>
        <taxon>Ambisporaceae</taxon>
        <taxon>Ambispora</taxon>
    </lineage>
</organism>
<evidence type="ECO:0000313" key="2">
    <source>
        <dbReference type="EMBL" id="CAG8437865.1"/>
    </source>
</evidence>
<comment type="caution">
    <text evidence="2">The sequence shown here is derived from an EMBL/GenBank/DDBJ whole genome shotgun (WGS) entry which is preliminary data.</text>
</comment>
<protein>
    <submittedName>
        <fullName evidence="2">8931_t:CDS:1</fullName>
    </submittedName>
</protein>
<feature type="region of interest" description="Disordered" evidence="1">
    <location>
        <begin position="292"/>
        <end position="312"/>
    </location>
</feature>
<reference evidence="2" key="1">
    <citation type="submission" date="2021-06" db="EMBL/GenBank/DDBJ databases">
        <authorList>
            <person name="Kallberg Y."/>
            <person name="Tangrot J."/>
            <person name="Rosling A."/>
        </authorList>
    </citation>
    <scope>NUCLEOTIDE SEQUENCE</scope>
    <source>
        <strain evidence="2">MT106</strain>
    </source>
</reference>
<name>A0A9N8V5G9_9GLOM</name>
<evidence type="ECO:0000256" key="1">
    <source>
        <dbReference type="SAM" id="MobiDB-lite"/>
    </source>
</evidence>
<proteinExistence type="predicted"/>
<dbReference type="SUPFAM" id="SSF47095">
    <property type="entry name" value="HMG-box"/>
    <property type="match status" value="1"/>
</dbReference>
<dbReference type="OrthoDB" id="2314119at2759"/>
<evidence type="ECO:0000313" key="3">
    <source>
        <dbReference type="Proteomes" id="UP000789831"/>
    </source>
</evidence>
<feature type="compositionally biased region" description="Polar residues" evidence="1">
    <location>
        <begin position="298"/>
        <end position="307"/>
    </location>
</feature>
<sequence length="358" mass="41327">MATKKRIEDARFFILNETVAFVLPASDSKFCINTKNNYLIQNTDASSERHLKNYKNHRRLSGLLCLEILKVLINIKDFIIRPARPSSSIKLNKMENTNLIERNNVQSEFTRGIPKFPPQITANDLIEKAILKLKTSGQTSRTPNAFIAYRMAICKELRLSNDQVLSQTQLSTLVKESWVNEPEHVRHAYQEISAEARDLYKQIIQKYEPKYKPEYEPEFKSKYEPEFKPNHEPEFKPKYEPEFKPKNNNLFLFDSNVATDTFGDIEVSDSQSSSPAAEIELIPNQLTNSLMGSDDSYDFSQNSSQKESNARKHEQCDCCKEKITKLENKVNDLEEKVSFLIGELVGLKLTQNQYAHKM</sequence>
<dbReference type="Proteomes" id="UP000789831">
    <property type="component" value="Unassembled WGS sequence"/>
</dbReference>